<dbReference type="GO" id="GO:0071949">
    <property type="term" value="F:FAD binding"/>
    <property type="evidence" value="ECO:0007669"/>
    <property type="project" value="InterPro"/>
</dbReference>
<dbReference type="NCBIfam" id="NF006101">
    <property type="entry name" value="PRK08255.1"/>
    <property type="match status" value="1"/>
</dbReference>
<proteinExistence type="predicted"/>
<reference evidence="3" key="1">
    <citation type="submission" date="2022-08" db="EMBL/GenBank/DDBJ databases">
        <title>Draft genome sequencing of Roseisolibacter agri AW1220.</title>
        <authorList>
            <person name="Tobiishi Y."/>
            <person name="Tonouchi A."/>
        </authorList>
    </citation>
    <scope>NUCLEOTIDE SEQUENCE</scope>
    <source>
        <strain evidence="3">AW1220</strain>
    </source>
</reference>
<dbReference type="GO" id="GO:0050661">
    <property type="term" value="F:NADP binding"/>
    <property type="evidence" value="ECO:0007669"/>
    <property type="project" value="InterPro"/>
</dbReference>
<feature type="domain" description="NADH:flavin oxidoreductase/NADH oxidase N-terminal" evidence="1">
    <location>
        <begin position="405"/>
        <end position="736"/>
    </location>
</feature>
<keyword evidence="4" id="KW-1185">Reference proteome</keyword>
<comment type="caution">
    <text evidence="3">The sequence shown here is derived from an EMBL/GenBank/DDBJ whole genome shotgun (WGS) entry which is preliminary data.</text>
</comment>
<evidence type="ECO:0000313" key="4">
    <source>
        <dbReference type="Proteomes" id="UP001161325"/>
    </source>
</evidence>
<dbReference type="Pfam" id="PF01494">
    <property type="entry name" value="FAD_binding_3"/>
    <property type="match status" value="1"/>
</dbReference>
<dbReference type="PANTHER" id="PTHR43303">
    <property type="entry name" value="NADPH DEHYDROGENASE C23G7.10C-RELATED"/>
    <property type="match status" value="1"/>
</dbReference>
<feature type="domain" description="FAD-binding" evidence="2">
    <location>
        <begin position="3"/>
        <end position="329"/>
    </location>
</feature>
<dbReference type="Gene3D" id="3.30.9.20">
    <property type="match status" value="1"/>
</dbReference>
<dbReference type="InterPro" id="IPR036188">
    <property type="entry name" value="FAD/NAD-bd_sf"/>
</dbReference>
<dbReference type="EMBL" id="BRXS01000002">
    <property type="protein sequence ID" value="GLC25213.1"/>
    <property type="molecule type" value="Genomic_DNA"/>
</dbReference>
<dbReference type="PRINTS" id="PR00420">
    <property type="entry name" value="RNGMNOXGNASE"/>
</dbReference>
<organism evidence="3 4">
    <name type="scientific">Roseisolibacter agri</name>
    <dbReference type="NCBI Taxonomy" id="2014610"/>
    <lineage>
        <taxon>Bacteria</taxon>
        <taxon>Pseudomonadati</taxon>
        <taxon>Gemmatimonadota</taxon>
        <taxon>Gemmatimonadia</taxon>
        <taxon>Gemmatimonadales</taxon>
        <taxon>Gemmatimonadaceae</taxon>
        <taxon>Roseisolibacter</taxon>
    </lineage>
</organism>
<dbReference type="SUPFAM" id="SSF51395">
    <property type="entry name" value="FMN-linked oxidoreductases"/>
    <property type="match status" value="1"/>
</dbReference>
<dbReference type="RefSeq" id="WP_284349657.1">
    <property type="nucleotide sequence ID" value="NZ_BRXS01000002.1"/>
</dbReference>
<dbReference type="InterPro" id="IPR044152">
    <property type="entry name" value="YqjM-like"/>
</dbReference>
<dbReference type="AlphaFoldDB" id="A0AA37VA94"/>
<dbReference type="Proteomes" id="UP001161325">
    <property type="component" value="Unassembled WGS sequence"/>
</dbReference>
<name>A0AA37VA94_9BACT</name>
<dbReference type="InterPro" id="IPR002938">
    <property type="entry name" value="FAD-bd"/>
</dbReference>
<sequence>MFVVTVGGGPAGLYLAILQRRADPAGRVVVLERNGPDDAYGWGVVFSEQTLEHLHAADPETYDAIARHFVRWDDIDVHVRGTVVTSGGHGFVGIARRTLLRVLAERAAALGAELRFHTEVANEAALDALGLGGADVVVAADGVNSALRRERAAAFEPDLDVRPNRFMWFGTTRRFAAFTFLFTETDAGVFQAHAYRFDDVRSAFIVECDERSWRAAGFDAMDAEATTAACEALFAPWLEGHRLEVNLAPHQRAHPWQRFTRVANARWHDGRTVLLGDAAHTAHFSIGSGTKLAMEDSIELASQLASVERGASSVEEAFAAYETSRRVEALRLQNAARNSMEWFESVRRYLSLPPEQFAYSLLTRSQRLGHENLRLRDDGYVRGIEHWFSSSAPGAPSENGAVPPMFVPFRLRGMTLPNRVVVAPMDMYSATDGTPNDLHLVHYGARALGGAGLVFTEMTCVTPEGRITPGCTGMYDDAHVEAWRRVTRMVHEWSPARICLQLGHSGPKGATKLMWEGNEEPLDSGGWPILAPAATPYRAGMQVPRAMTRADMDDVRDAFVRATRMAVDAEFDMLELHCAHGYLLSAFITPLSNARTDAYGGSLENRLRFPLEVFRAMRDAWPAERPMSVRVSATDWVEGGVDGAEAVEIARAFGAAGVDMIHVSAGQTSPLAKPVYGRLFQTPLSDRIRNEAGIPTIAVGNITEYDQVNAILAAGRADLCALARPHLADPHWTLHAAVAQGHDAQWWPVQYLSGRKQLERARERELELRGTAAI</sequence>
<dbReference type="PANTHER" id="PTHR43303:SF3">
    <property type="entry name" value="BLR3436 PROTEIN"/>
    <property type="match status" value="1"/>
</dbReference>
<dbReference type="CDD" id="cd02932">
    <property type="entry name" value="OYE_YqiM_FMN"/>
    <property type="match status" value="1"/>
</dbReference>
<dbReference type="Gene3D" id="3.50.50.60">
    <property type="entry name" value="FAD/NAD(P)-binding domain"/>
    <property type="match status" value="1"/>
</dbReference>
<evidence type="ECO:0000313" key="3">
    <source>
        <dbReference type="EMBL" id="GLC25213.1"/>
    </source>
</evidence>
<accession>A0AA37VA94</accession>
<evidence type="ECO:0000259" key="1">
    <source>
        <dbReference type="Pfam" id="PF00724"/>
    </source>
</evidence>
<evidence type="ECO:0000259" key="2">
    <source>
        <dbReference type="Pfam" id="PF01494"/>
    </source>
</evidence>
<dbReference type="SUPFAM" id="SSF51905">
    <property type="entry name" value="FAD/NAD(P)-binding domain"/>
    <property type="match status" value="1"/>
</dbReference>
<dbReference type="GO" id="GO:0003959">
    <property type="term" value="F:NADPH dehydrogenase activity"/>
    <property type="evidence" value="ECO:0007669"/>
    <property type="project" value="InterPro"/>
</dbReference>
<dbReference type="InterPro" id="IPR013785">
    <property type="entry name" value="Aldolase_TIM"/>
</dbReference>
<dbReference type="Pfam" id="PF00724">
    <property type="entry name" value="Oxidored_FMN"/>
    <property type="match status" value="1"/>
</dbReference>
<dbReference type="Gene3D" id="3.20.20.70">
    <property type="entry name" value="Aldolase class I"/>
    <property type="match status" value="1"/>
</dbReference>
<gene>
    <name evidence="3" type="ORF">rosag_17260</name>
</gene>
<protein>
    <submittedName>
        <fullName evidence="3">Bifunctional hydroxylase/oxidoreductase</fullName>
    </submittedName>
</protein>
<dbReference type="InterPro" id="IPR001155">
    <property type="entry name" value="OxRdtase_FMN_N"/>
</dbReference>
<dbReference type="GO" id="GO:0010181">
    <property type="term" value="F:FMN binding"/>
    <property type="evidence" value="ECO:0007669"/>
    <property type="project" value="InterPro"/>
</dbReference>